<evidence type="ECO:0000313" key="3">
    <source>
        <dbReference type="Proteomes" id="UP000053354"/>
    </source>
</evidence>
<dbReference type="EMBL" id="CP016540">
    <property type="protein sequence ID" value="ANU28307.1"/>
    <property type="molecule type" value="Genomic_DNA"/>
</dbReference>
<dbReference type="Pfam" id="PF09346">
    <property type="entry name" value="SMI1_KNR4"/>
    <property type="match status" value="1"/>
</dbReference>
<keyword evidence="3" id="KW-1185">Reference proteome</keyword>
<dbReference type="RefSeq" id="WP_065524663.1">
    <property type="nucleotide sequence ID" value="NZ_CP016540.2"/>
</dbReference>
<dbReference type="AlphaFoldDB" id="A0A1B1S527"/>
<name>A0A1B1S527_9BACL</name>
<reference evidence="2" key="1">
    <citation type="submission" date="2016-10" db="EMBL/GenBank/DDBJ databases">
        <authorList>
            <person name="See-Too W.S."/>
        </authorList>
    </citation>
    <scope>NUCLEOTIDE SEQUENCE</scope>
    <source>
        <strain evidence="2">L10.15</strain>
    </source>
</reference>
<dbReference type="InterPro" id="IPR018958">
    <property type="entry name" value="Knr4/Smi1-like_dom"/>
</dbReference>
<proteinExistence type="predicted"/>
<dbReference type="Gene3D" id="3.40.1580.10">
    <property type="entry name" value="SMI1/KNR4-like"/>
    <property type="match status" value="1"/>
</dbReference>
<dbReference type="Proteomes" id="UP000053354">
    <property type="component" value="Chromosome"/>
</dbReference>
<sequence length="333" mass="38380">MATSIWEEESHEFKLQSLTDDMVTSAEEMFGITFLDAYLAILKEQNGGRILYNAFPHSMAPVQYDAFIPVDHIKGIGLQNGILDNAYFLNEWDMPEGLILFSGDGHTWLAMDYRNIVSNPPIVYVDNEAEQITQVAGSFDEFLTKLSIEQSDACEEDGDAVEEYSEQDLERFIQQNKCDELVMALVHLSYTDVDVKWFGKRLQELSVHPSEVVRIEVARIIWGMTHQLEDPTLNRLLAHFEKDLESDVQLFADLIKEKMNYPFEKLREDVELTGMESFSYQGEIYHVNEHSNLWHLSDYQTDFQSYPTVGDLLENATINGKLLKEIWSQVKKV</sequence>
<dbReference type="SMART" id="SM00860">
    <property type="entry name" value="SMI1_KNR4"/>
    <property type="match status" value="1"/>
</dbReference>
<accession>A0A1B1S527</accession>
<evidence type="ECO:0000259" key="1">
    <source>
        <dbReference type="SMART" id="SM00860"/>
    </source>
</evidence>
<gene>
    <name evidence="2" type="ORF">I858_015050</name>
</gene>
<feature type="domain" description="Knr4/Smi1-like" evidence="1">
    <location>
        <begin position="17"/>
        <end position="145"/>
    </location>
</feature>
<dbReference type="OrthoDB" id="8657476at2"/>
<dbReference type="STRING" id="1302659.I858_015050"/>
<evidence type="ECO:0000313" key="2">
    <source>
        <dbReference type="EMBL" id="ANU28307.1"/>
    </source>
</evidence>
<organism evidence="2 3">
    <name type="scientific">Planococcus versutus</name>
    <dbReference type="NCBI Taxonomy" id="1302659"/>
    <lineage>
        <taxon>Bacteria</taxon>
        <taxon>Bacillati</taxon>
        <taxon>Bacillota</taxon>
        <taxon>Bacilli</taxon>
        <taxon>Bacillales</taxon>
        <taxon>Caryophanaceae</taxon>
        <taxon>Planococcus</taxon>
    </lineage>
</organism>
<protein>
    <recommendedName>
        <fullName evidence="1">Knr4/Smi1-like domain-containing protein</fullName>
    </recommendedName>
</protein>
<dbReference type="SUPFAM" id="SSF160631">
    <property type="entry name" value="SMI1/KNR4-like"/>
    <property type="match status" value="1"/>
</dbReference>
<dbReference type="KEGG" id="pll:I858_015050"/>
<dbReference type="InterPro" id="IPR037883">
    <property type="entry name" value="Knr4/Smi1-like_sf"/>
</dbReference>